<dbReference type="PANTHER" id="PTHR43537">
    <property type="entry name" value="TRANSCRIPTIONAL REGULATOR, GNTR FAMILY"/>
    <property type="match status" value="1"/>
</dbReference>
<evidence type="ECO:0000256" key="1">
    <source>
        <dbReference type="ARBA" id="ARBA00023015"/>
    </source>
</evidence>
<keyword evidence="1" id="KW-0805">Transcription regulation</keyword>
<evidence type="ECO:0000256" key="3">
    <source>
        <dbReference type="ARBA" id="ARBA00023163"/>
    </source>
</evidence>
<dbReference type="SUPFAM" id="SSF46785">
    <property type="entry name" value="Winged helix' DNA-binding domain"/>
    <property type="match status" value="1"/>
</dbReference>
<dbReference type="SMART" id="SM00345">
    <property type="entry name" value="HTH_GNTR"/>
    <property type="match status" value="1"/>
</dbReference>
<dbReference type="CDD" id="cd07377">
    <property type="entry name" value="WHTH_GntR"/>
    <property type="match status" value="1"/>
</dbReference>
<dbReference type="GO" id="GO:0003677">
    <property type="term" value="F:DNA binding"/>
    <property type="evidence" value="ECO:0007669"/>
    <property type="project" value="UniProtKB-KW"/>
</dbReference>
<comment type="caution">
    <text evidence="5">The sequence shown here is derived from an EMBL/GenBank/DDBJ whole genome shotgun (WGS) entry which is preliminary data.</text>
</comment>
<dbReference type="PRINTS" id="PR00035">
    <property type="entry name" value="HTHGNTR"/>
</dbReference>
<dbReference type="PROSITE" id="PS50949">
    <property type="entry name" value="HTH_GNTR"/>
    <property type="match status" value="1"/>
</dbReference>
<dbReference type="Gene3D" id="1.20.120.530">
    <property type="entry name" value="GntR ligand-binding domain-like"/>
    <property type="match status" value="1"/>
</dbReference>
<dbReference type="SUPFAM" id="SSF48008">
    <property type="entry name" value="GntR ligand-binding domain-like"/>
    <property type="match status" value="1"/>
</dbReference>
<dbReference type="EMBL" id="DSUH01000054">
    <property type="protein sequence ID" value="HGU31704.1"/>
    <property type="molecule type" value="Genomic_DNA"/>
</dbReference>
<dbReference type="Pfam" id="PF00392">
    <property type="entry name" value="GntR"/>
    <property type="match status" value="1"/>
</dbReference>
<dbReference type="InterPro" id="IPR011711">
    <property type="entry name" value="GntR_C"/>
</dbReference>
<keyword evidence="3" id="KW-0804">Transcription</keyword>
<dbReference type="Gene3D" id="1.10.10.10">
    <property type="entry name" value="Winged helix-like DNA-binding domain superfamily/Winged helix DNA-binding domain"/>
    <property type="match status" value="1"/>
</dbReference>
<name>A0A7C4MNG7_9BACT</name>
<evidence type="ECO:0000256" key="2">
    <source>
        <dbReference type="ARBA" id="ARBA00023125"/>
    </source>
</evidence>
<organism evidence="5">
    <name type="scientific">Desulfatirhabdium butyrativorans</name>
    <dbReference type="NCBI Taxonomy" id="340467"/>
    <lineage>
        <taxon>Bacteria</taxon>
        <taxon>Pseudomonadati</taxon>
        <taxon>Thermodesulfobacteriota</taxon>
        <taxon>Desulfobacteria</taxon>
        <taxon>Desulfobacterales</taxon>
        <taxon>Desulfatirhabdiaceae</taxon>
        <taxon>Desulfatirhabdium</taxon>
    </lineage>
</organism>
<dbReference type="InterPro" id="IPR036388">
    <property type="entry name" value="WH-like_DNA-bd_sf"/>
</dbReference>
<dbReference type="InterPro" id="IPR008920">
    <property type="entry name" value="TF_FadR/GntR_C"/>
</dbReference>
<evidence type="ECO:0000259" key="4">
    <source>
        <dbReference type="PROSITE" id="PS50949"/>
    </source>
</evidence>
<proteinExistence type="predicted"/>
<evidence type="ECO:0000313" key="5">
    <source>
        <dbReference type="EMBL" id="HGU31704.1"/>
    </source>
</evidence>
<keyword evidence="2" id="KW-0238">DNA-binding</keyword>
<reference evidence="5" key="1">
    <citation type="journal article" date="2020" name="mSystems">
        <title>Genome- and Community-Level Interaction Insights into Carbon Utilization and Element Cycling Functions of Hydrothermarchaeota in Hydrothermal Sediment.</title>
        <authorList>
            <person name="Zhou Z."/>
            <person name="Liu Y."/>
            <person name="Xu W."/>
            <person name="Pan J."/>
            <person name="Luo Z.H."/>
            <person name="Li M."/>
        </authorList>
    </citation>
    <scope>NUCLEOTIDE SEQUENCE [LARGE SCALE GENOMIC DNA]</scope>
    <source>
        <strain evidence="5">SpSt-477</strain>
    </source>
</reference>
<dbReference type="PANTHER" id="PTHR43537:SF5">
    <property type="entry name" value="UXU OPERON TRANSCRIPTIONAL REGULATOR"/>
    <property type="match status" value="1"/>
</dbReference>
<gene>
    <name evidence="5" type="ORF">ENS29_02480</name>
</gene>
<dbReference type="GO" id="GO:0003700">
    <property type="term" value="F:DNA-binding transcription factor activity"/>
    <property type="evidence" value="ECO:0007669"/>
    <property type="project" value="InterPro"/>
</dbReference>
<dbReference type="InterPro" id="IPR036390">
    <property type="entry name" value="WH_DNA-bd_sf"/>
</dbReference>
<feature type="domain" description="HTH gntR-type" evidence="4">
    <location>
        <begin position="1"/>
        <end position="66"/>
    </location>
</feature>
<sequence>MEVDIYETIKERILFLEYKPAQLLNEKDIAKEFGLSRTPVREALKHLEWDQLVRVLPRSGTMVTEIQFEKMMYTFQVRFEIEELVGNLAAEHMQEEDAARFEPLKQQCLGLMEEKDLHKLTDIDRSFRAILFDAAQNPILRQISDHLYNLTFRLWYITLPRGKWSDEVQAMYDEIDVTQKACLQGNHPKIGSIRKEILIRHFTRIREKFLGMSPHVAV</sequence>
<dbReference type="InterPro" id="IPR000524">
    <property type="entry name" value="Tscrpt_reg_HTH_GntR"/>
</dbReference>
<dbReference type="AlphaFoldDB" id="A0A7C4MNG7"/>
<accession>A0A7C4MNG7</accession>
<dbReference type="Pfam" id="PF07729">
    <property type="entry name" value="FCD"/>
    <property type="match status" value="1"/>
</dbReference>
<protein>
    <submittedName>
        <fullName evidence="5">GntR family transcriptional regulator</fullName>
    </submittedName>
</protein>